<dbReference type="Pfam" id="PF11228">
    <property type="entry name" value="DUF3027"/>
    <property type="match status" value="1"/>
</dbReference>
<evidence type="ECO:0000313" key="3">
    <source>
        <dbReference type="Proteomes" id="UP001500642"/>
    </source>
</evidence>
<sequence>MSELFSRWLHDVEPAPAAGSAPAHAAAADRPTARRAARPSPDALLLEAVDAARRAIAEVADPNHIGAHLGAVMEGQRLATHSFACTAKAYRGWHWVAVLARAPRSKTITVCETALLPGDDALVAPRWLPWEDRLQPGDLSARDTLPKVDDDPNLEAGFEQVPLAEDEDDAVDQLPIFELGLGRRRVLSAQGISHAAERWHDSEAGPDGEFAKRASAQCVTCGYLLPMAGSLRTQFGVCANQWSPFDGRVVALDAGCGAHSETDVERQAPETAQPVIDDLHDTVDVSAGEASAAEASAAEEAPAAEAPAADAPVTEVSTSGASG</sequence>
<organism evidence="2 3">
    <name type="scientific">Brevibacterium pityocampae</name>
    <dbReference type="NCBI Taxonomy" id="506594"/>
    <lineage>
        <taxon>Bacteria</taxon>
        <taxon>Bacillati</taxon>
        <taxon>Actinomycetota</taxon>
        <taxon>Actinomycetes</taxon>
        <taxon>Micrococcales</taxon>
        <taxon>Brevibacteriaceae</taxon>
        <taxon>Brevibacterium</taxon>
    </lineage>
</organism>
<accession>A0ABP8J4H0</accession>
<dbReference type="InterPro" id="IPR021391">
    <property type="entry name" value="DUF3027"/>
</dbReference>
<protein>
    <submittedName>
        <fullName evidence="2">DUF3027 domain-containing protein</fullName>
    </submittedName>
</protein>
<evidence type="ECO:0000256" key="1">
    <source>
        <dbReference type="SAM" id="MobiDB-lite"/>
    </source>
</evidence>
<dbReference type="RefSeq" id="WP_345029694.1">
    <property type="nucleotide sequence ID" value="NZ_BAABGL010000002.1"/>
</dbReference>
<dbReference type="EMBL" id="BAABGL010000002">
    <property type="protein sequence ID" value="GAA4384843.1"/>
    <property type="molecule type" value="Genomic_DNA"/>
</dbReference>
<feature type="region of interest" description="Disordered" evidence="1">
    <location>
        <begin position="16"/>
        <end position="39"/>
    </location>
</feature>
<evidence type="ECO:0000313" key="2">
    <source>
        <dbReference type="EMBL" id="GAA4384843.1"/>
    </source>
</evidence>
<comment type="caution">
    <text evidence="2">The sequence shown here is derived from an EMBL/GenBank/DDBJ whole genome shotgun (WGS) entry which is preliminary data.</text>
</comment>
<feature type="compositionally biased region" description="Low complexity" evidence="1">
    <location>
        <begin position="16"/>
        <end position="30"/>
    </location>
</feature>
<proteinExistence type="predicted"/>
<keyword evidence="3" id="KW-1185">Reference proteome</keyword>
<name>A0ABP8J4H0_9MICO</name>
<dbReference type="Proteomes" id="UP001500642">
    <property type="component" value="Unassembled WGS sequence"/>
</dbReference>
<reference evidence="3" key="1">
    <citation type="journal article" date="2019" name="Int. J. Syst. Evol. Microbiol.">
        <title>The Global Catalogue of Microorganisms (GCM) 10K type strain sequencing project: providing services to taxonomists for standard genome sequencing and annotation.</title>
        <authorList>
            <consortium name="The Broad Institute Genomics Platform"/>
            <consortium name="The Broad Institute Genome Sequencing Center for Infectious Disease"/>
            <person name="Wu L."/>
            <person name="Ma J."/>
        </authorList>
    </citation>
    <scope>NUCLEOTIDE SEQUENCE [LARGE SCALE GENOMIC DNA]</scope>
    <source>
        <strain evidence="3">JCM 17808</strain>
    </source>
</reference>
<feature type="region of interest" description="Disordered" evidence="1">
    <location>
        <begin position="285"/>
        <end position="323"/>
    </location>
</feature>
<feature type="compositionally biased region" description="Low complexity" evidence="1">
    <location>
        <begin position="286"/>
        <end position="312"/>
    </location>
</feature>
<gene>
    <name evidence="2" type="ORF">GCM10023167_06060</name>
</gene>